<dbReference type="SUPFAM" id="SSF53335">
    <property type="entry name" value="S-adenosyl-L-methionine-dependent methyltransferases"/>
    <property type="match status" value="2"/>
</dbReference>
<dbReference type="Pfam" id="PF08241">
    <property type="entry name" value="Methyltransf_11"/>
    <property type="match status" value="2"/>
</dbReference>
<dbReference type="PANTHER" id="PTHR43591:SF24">
    <property type="entry name" value="2-METHOXY-6-POLYPRENYL-1,4-BENZOQUINOL METHYLASE, MITOCHONDRIAL"/>
    <property type="match status" value="1"/>
</dbReference>
<accession>A0A1M4V0U1</accession>
<dbReference type="RefSeq" id="WP_072849619.1">
    <property type="nucleotide sequence ID" value="NZ_FQVI01000003.1"/>
</dbReference>
<organism evidence="2 3">
    <name type="scientific">Lactonifactor longoviformis DSM 17459</name>
    <dbReference type="NCBI Taxonomy" id="1122155"/>
    <lineage>
        <taxon>Bacteria</taxon>
        <taxon>Bacillati</taxon>
        <taxon>Bacillota</taxon>
        <taxon>Clostridia</taxon>
        <taxon>Eubacteriales</taxon>
        <taxon>Clostridiaceae</taxon>
        <taxon>Lactonifactor</taxon>
    </lineage>
</organism>
<dbReference type="GO" id="GO:0032259">
    <property type="term" value="P:methylation"/>
    <property type="evidence" value="ECO:0007669"/>
    <property type="project" value="UniProtKB-KW"/>
</dbReference>
<dbReference type="Proteomes" id="UP000184245">
    <property type="component" value="Unassembled WGS sequence"/>
</dbReference>
<proteinExistence type="predicted"/>
<feature type="domain" description="Methyltransferase type 11" evidence="1">
    <location>
        <begin position="50"/>
        <end position="144"/>
    </location>
</feature>
<dbReference type="GO" id="GO:0008757">
    <property type="term" value="F:S-adenosylmethionine-dependent methyltransferase activity"/>
    <property type="evidence" value="ECO:0007669"/>
    <property type="project" value="InterPro"/>
</dbReference>
<dbReference type="OrthoDB" id="9772751at2"/>
<keyword evidence="2" id="KW-0808">Transferase</keyword>
<evidence type="ECO:0000313" key="3">
    <source>
        <dbReference type="Proteomes" id="UP000184245"/>
    </source>
</evidence>
<dbReference type="PANTHER" id="PTHR43591">
    <property type="entry name" value="METHYLTRANSFERASE"/>
    <property type="match status" value="1"/>
</dbReference>
<sequence>MGLDHVIKVIGDYWDERSSEFDKEHDTEDGKAWEAALSELLGKDTNKSIVDLGTGTGFLANMTARLGYPTVGIDLSREMMKYAVRHGKKCGSPAMYMEGSALELPFMEDSVDYIINARLIWTLVEPKKALKEWYRVIRPGGKVMCFNRMQEEVGLTVWKDNIYQDRETDSSLEIMSAGMEELRELLVNSGFTEVEIRKLPGLTRPGYDYEPWFVLMGTKPVTKRQTEEEGMADFWDKSAADYEAGHALADKDTWKKRLGEFVGEKRKIHILDVATGTGMIANMLGDMGYERVLGVDVSEQMMYIALEHAKEQKLENVAYKYANALELPFEDGTFDVVLSSRLLWTLTEPQAAVREWKRVLKKGGRLIAINELEPGDGIRCGEIEKYQKDIKAEELPFGNVKQDNIVELLKETGFADVRIESMPGCHLLNSDRENWYAFIGDLKE</sequence>
<evidence type="ECO:0000259" key="1">
    <source>
        <dbReference type="Pfam" id="PF08241"/>
    </source>
</evidence>
<dbReference type="InterPro" id="IPR029063">
    <property type="entry name" value="SAM-dependent_MTases_sf"/>
</dbReference>
<dbReference type="Gene3D" id="3.40.50.150">
    <property type="entry name" value="Vaccinia Virus protein VP39"/>
    <property type="match status" value="2"/>
</dbReference>
<reference evidence="2 3" key="1">
    <citation type="submission" date="2016-11" db="EMBL/GenBank/DDBJ databases">
        <authorList>
            <person name="Jaros S."/>
            <person name="Januszkiewicz K."/>
            <person name="Wedrychowicz H."/>
        </authorList>
    </citation>
    <scope>NUCLEOTIDE SEQUENCE [LARGE SCALE GENOMIC DNA]</scope>
    <source>
        <strain evidence="2 3">DSM 17459</strain>
    </source>
</reference>
<keyword evidence="3" id="KW-1185">Reference proteome</keyword>
<name>A0A1M4V0U1_9CLOT</name>
<keyword evidence="2" id="KW-0489">Methyltransferase</keyword>
<dbReference type="EMBL" id="FQVI01000003">
    <property type="protein sequence ID" value="SHE62584.1"/>
    <property type="molecule type" value="Genomic_DNA"/>
</dbReference>
<gene>
    <name evidence="2" type="ORF">SAMN02745158_01070</name>
</gene>
<evidence type="ECO:0000313" key="2">
    <source>
        <dbReference type="EMBL" id="SHE62584.1"/>
    </source>
</evidence>
<feature type="domain" description="Methyltransferase type 11" evidence="1">
    <location>
        <begin position="271"/>
        <end position="367"/>
    </location>
</feature>
<dbReference type="AlphaFoldDB" id="A0A1M4V0U1"/>
<dbReference type="CDD" id="cd02440">
    <property type="entry name" value="AdoMet_MTases"/>
    <property type="match status" value="2"/>
</dbReference>
<dbReference type="InterPro" id="IPR013216">
    <property type="entry name" value="Methyltransf_11"/>
</dbReference>
<dbReference type="STRING" id="1122155.SAMN02745158_01070"/>
<protein>
    <submittedName>
        <fullName evidence="2">Ubiquinone/menaquinone biosynthesis C-methylase UbiE</fullName>
    </submittedName>
</protein>
<keyword evidence="2" id="KW-0830">Ubiquinone</keyword>